<sequence>MSFESFGQEQSPSKLHISCQPCVHPQYLTMLRHLHTTALENFRAHLDQSLNRGEGFATSVRSCTKSCMLEFDQGCAGNVIFLN</sequence>
<dbReference type="PANTHER" id="PTHR45923:SF20">
    <property type="entry name" value="PROTEIN ROOT HAIR DEFECTIVE 3 HOMOLOG 2"/>
    <property type="match status" value="1"/>
</dbReference>
<comment type="caution">
    <text evidence="2">The sequence shown here is derived from an EMBL/GenBank/DDBJ whole genome shotgun (WGS) entry which is preliminary data.</text>
</comment>
<accession>A0A438C5G9</accession>
<name>A0A438C5G9_VITVI</name>
<dbReference type="EMBL" id="QGNW01002523">
    <property type="protein sequence ID" value="RVW18500.1"/>
    <property type="molecule type" value="Genomic_DNA"/>
</dbReference>
<protein>
    <submittedName>
        <fullName evidence="2">Protein ROOT HAIR defective 3-like 2</fullName>
    </submittedName>
</protein>
<dbReference type="Proteomes" id="UP000288805">
    <property type="component" value="Unassembled WGS sequence"/>
</dbReference>
<reference evidence="2 3" key="1">
    <citation type="journal article" date="2018" name="PLoS Genet.">
        <title>Population sequencing reveals clonal diversity and ancestral inbreeding in the grapevine cultivar Chardonnay.</title>
        <authorList>
            <person name="Roach M.J."/>
            <person name="Johnson D.L."/>
            <person name="Bohlmann J."/>
            <person name="van Vuuren H.J."/>
            <person name="Jones S.J."/>
            <person name="Pretorius I.S."/>
            <person name="Schmidt S.A."/>
            <person name="Borneman A.R."/>
        </authorList>
    </citation>
    <scope>NUCLEOTIDE SEQUENCE [LARGE SCALE GENOMIC DNA]</scope>
    <source>
        <strain evidence="3">cv. Chardonnay</strain>
        <tissue evidence="2">Leaf</tissue>
    </source>
</reference>
<gene>
    <name evidence="2" type="primary">VvCHDh001097_2</name>
    <name evidence="2" type="ORF">CK203_109052</name>
</gene>
<organism evidence="2 3">
    <name type="scientific">Vitis vinifera</name>
    <name type="common">Grape</name>
    <dbReference type="NCBI Taxonomy" id="29760"/>
    <lineage>
        <taxon>Eukaryota</taxon>
        <taxon>Viridiplantae</taxon>
        <taxon>Streptophyta</taxon>
        <taxon>Embryophyta</taxon>
        <taxon>Tracheophyta</taxon>
        <taxon>Spermatophyta</taxon>
        <taxon>Magnoliopsida</taxon>
        <taxon>eudicotyledons</taxon>
        <taxon>Gunneridae</taxon>
        <taxon>Pentapetalae</taxon>
        <taxon>rosids</taxon>
        <taxon>Vitales</taxon>
        <taxon>Vitaceae</taxon>
        <taxon>Viteae</taxon>
        <taxon>Vitis</taxon>
    </lineage>
</organism>
<proteinExistence type="predicted"/>
<dbReference type="PANTHER" id="PTHR45923">
    <property type="entry name" value="PROTEIN SEY1"/>
    <property type="match status" value="1"/>
</dbReference>
<evidence type="ECO:0000259" key="1">
    <source>
        <dbReference type="Pfam" id="PF20428"/>
    </source>
</evidence>
<dbReference type="InterPro" id="IPR046758">
    <property type="entry name" value="Sey1/RHD3-like_3HB"/>
</dbReference>
<dbReference type="Pfam" id="PF20428">
    <property type="entry name" value="Sey1_3HB"/>
    <property type="match status" value="1"/>
</dbReference>
<feature type="domain" description="Sey1/RHD3-like three-helix bundle" evidence="1">
    <location>
        <begin position="14"/>
        <end position="79"/>
    </location>
</feature>
<evidence type="ECO:0000313" key="3">
    <source>
        <dbReference type="Proteomes" id="UP000288805"/>
    </source>
</evidence>
<evidence type="ECO:0000313" key="2">
    <source>
        <dbReference type="EMBL" id="RVW18500.1"/>
    </source>
</evidence>
<dbReference type="InterPro" id="IPR008803">
    <property type="entry name" value="RHD3/Sey1"/>
</dbReference>
<dbReference type="AlphaFoldDB" id="A0A438C5G9"/>